<proteinExistence type="predicted"/>
<comment type="caution">
    <text evidence="2">The sequence shown here is derived from an EMBL/GenBank/DDBJ whole genome shotgun (WGS) entry which is preliminary data.</text>
</comment>
<name>A0ABU0LBU3_XANAG</name>
<reference evidence="2 3" key="1">
    <citation type="submission" date="2023-07" db="EMBL/GenBank/DDBJ databases">
        <title>Genomic Encyclopedia of Type Strains, Phase IV (KMG-IV): sequencing the most valuable type-strain genomes for metagenomic binning, comparative biology and taxonomic classification.</title>
        <authorList>
            <person name="Goeker M."/>
        </authorList>
    </citation>
    <scope>NUCLEOTIDE SEQUENCE [LARGE SCALE GENOMIC DNA]</scope>
    <source>
        <strain evidence="2 3">DSM 3770</strain>
    </source>
</reference>
<evidence type="ECO:0000256" key="1">
    <source>
        <dbReference type="SAM" id="MobiDB-lite"/>
    </source>
</evidence>
<dbReference type="GO" id="GO:0016491">
    <property type="term" value="F:oxidoreductase activity"/>
    <property type="evidence" value="ECO:0007669"/>
    <property type="project" value="UniProtKB-KW"/>
</dbReference>
<feature type="region of interest" description="Disordered" evidence="1">
    <location>
        <begin position="413"/>
        <end position="436"/>
    </location>
</feature>
<dbReference type="Gene3D" id="3.30.9.10">
    <property type="entry name" value="D-Amino Acid Oxidase, subunit A, domain 2"/>
    <property type="match status" value="1"/>
</dbReference>
<sequence>MTQSIPRSSTAPVPGRGSALTLPRDCDVCIIGDDVAGLLMACDLAARGLEVVLFPTPGDVPALGLDAALAPGFRLPAAELLERLGPGDAAEAYRLSVEAVRRGLLLAQKAGVPLGPKGRLAVARPAAAGLLAAEHAAVEVLAPETSVLVGAEDVAALLGVATFAAALGLAPAHRLDAAAFRAVLGAAAAEGEITLMPQVTALAVDVHGLRKYVTAPRLKVRAYQLVFSGGAALRRVAPELVPSLVPTPWVAGRFHLPGAQVAYAGLVEEVGGTGLRWHWDQDRLALAAETATLVRGRGAATRVLRRHGAALAPPMGAAVGQTARGVMLAPTRRGMPLIQEGEKGVWYCATDGQDLAHGLMGADLICRAIADRDDRIRLFSPFGLEPAGTRPPSRWSRMAGYWRRRFKAAFEAQTEPGSAPLSPHGAPEVAAHGHAGRALSLSQRAVRAATALAFPTAQPPSRE</sequence>
<organism evidence="2 3">
    <name type="scientific">Xanthobacter agilis</name>
    <dbReference type="NCBI Taxonomy" id="47492"/>
    <lineage>
        <taxon>Bacteria</taxon>
        <taxon>Pseudomonadati</taxon>
        <taxon>Pseudomonadota</taxon>
        <taxon>Alphaproteobacteria</taxon>
        <taxon>Hyphomicrobiales</taxon>
        <taxon>Xanthobacteraceae</taxon>
        <taxon>Xanthobacter</taxon>
    </lineage>
</organism>
<evidence type="ECO:0000313" key="2">
    <source>
        <dbReference type="EMBL" id="MDQ0504599.1"/>
    </source>
</evidence>
<keyword evidence="3" id="KW-1185">Reference proteome</keyword>
<dbReference type="RefSeq" id="WP_237347162.1">
    <property type="nucleotide sequence ID" value="NZ_JABWGX010000029.1"/>
</dbReference>
<dbReference type="EC" id="1.4.3.-" evidence="2"/>
<accession>A0ABU0LBU3</accession>
<dbReference type="SUPFAM" id="SSF51905">
    <property type="entry name" value="FAD/NAD(P)-binding domain"/>
    <property type="match status" value="1"/>
</dbReference>
<gene>
    <name evidence="2" type="ORF">QOZ94_001381</name>
</gene>
<keyword evidence="2" id="KW-0560">Oxidoreductase</keyword>
<evidence type="ECO:0000313" key="3">
    <source>
        <dbReference type="Proteomes" id="UP001241747"/>
    </source>
</evidence>
<dbReference type="EMBL" id="JAUSVY010000003">
    <property type="protein sequence ID" value="MDQ0504599.1"/>
    <property type="molecule type" value="Genomic_DNA"/>
</dbReference>
<dbReference type="Proteomes" id="UP001241747">
    <property type="component" value="Unassembled WGS sequence"/>
</dbReference>
<dbReference type="InterPro" id="IPR036188">
    <property type="entry name" value="FAD/NAD-bd_sf"/>
</dbReference>
<dbReference type="Gene3D" id="3.50.50.60">
    <property type="entry name" value="FAD/NAD(P)-binding domain"/>
    <property type="match status" value="1"/>
</dbReference>
<protein>
    <submittedName>
        <fullName evidence="2">Gamma-glutamylputrescine oxidase</fullName>
        <ecNumber evidence="2">1.4.3.-</ecNumber>
    </submittedName>
</protein>